<feature type="binding site" evidence="8">
    <location>
        <position position="51"/>
    </location>
    <ligand>
        <name>FAD</name>
        <dbReference type="ChEBI" id="CHEBI:57692"/>
    </ligand>
</feature>
<dbReference type="InterPro" id="IPR004099">
    <property type="entry name" value="Pyr_nucl-diS_OxRdtase_dimer"/>
</dbReference>
<dbReference type="InterPro" id="IPR023753">
    <property type="entry name" value="FAD/NAD-binding_dom"/>
</dbReference>
<dbReference type="Proteomes" id="UP000057158">
    <property type="component" value="Chromosome"/>
</dbReference>
<feature type="binding site" evidence="8">
    <location>
        <position position="308"/>
    </location>
    <ligand>
        <name>FAD</name>
        <dbReference type="ChEBI" id="CHEBI:57692"/>
    </ligand>
</feature>
<dbReference type="STRING" id="1603606.DSOUD_0195"/>
<evidence type="ECO:0000313" key="14">
    <source>
        <dbReference type="Proteomes" id="UP000057158"/>
    </source>
</evidence>
<dbReference type="PRINTS" id="PR00368">
    <property type="entry name" value="FADPNR"/>
</dbReference>
<evidence type="ECO:0000256" key="7">
    <source>
        <dbReference type="ARBA" id="ARBA00023284"/>
    </source>
</evidence>
<keyword evidence="8" id="KW-0547">Nucleotide-binding</keyword>
<dbReference type="SUPFAM" id="SSF55424">
    <property type="entry name" value="FAD/NAD-linked reductases, dimerisation (C-terminal) domain"/>
    <property type="match status" value="1"/>
</dbReference>
<dbReference type="SUPFAM" id="SSF51905">
    <property type="entry name" value="FAD/NAD(P)-binding domain"/>
    <property type="match status" value="1"/>
</dbReference>
<feature type="domain" description="Pyridine nucleotide-disulphide oxidoreductase dimerisation" evidence="11">
    <location>
        <begin position="344"/>
        <end position="449"/>
    </location>
</feature>
<dbReference type="AlphaFoldDB" id="A0A0M4DEZ9"/>
<dbReference type="InterPro" id="IPR012999">
    <property type="entry name" value="Pyr_OxRdtase_I_AS"/>
</dbReference>
<evidence type="ECO:0000259" key="11">
    <source>
        <dbReference type="Pfam" id="PF02852"/>
    </source>
</evidence>
<dbReference type="EMBL" id="CP010802">
    <property type="protein sequence ID" value="ALC14995.1"/>
    <property type="molecule type" value="Genomic_DNA"/>
</dbReference>
<dbReference type="InterPro" id="IPR016156">
    <property type="entry name" value="FAD/NAD-linked_Rdtase_dimer_sf"/>
</dbReference>
<evidence type="ECO:0000256" key="5">
    <source>
        <dbReference type="ARBA" id="ARBA00023002"/>
    </source>
</evidence>
<evidence type="ECO:0000256" key="6">
    <source>
        <dbReference type="ARBA" id="ARBA00023157"/>
    </source>
</evidence>
<comment type="similarity">
    <text evidence="1 10">Belongs to the class-I pyridine nucleotide-disulfide oxidoreductase family.</text>
</comment>
<keyword evidence="6" id="KW-1015">Disulfide bond</keyword>
<evidence type="ECO:0000259" key="12">
    <source>
        <dbReference type="Pfam" id="PF07992"/>
    </source>
</evidence>
<dbReference type="RefSeq" id="WP_053549238.1">
    <property type="nucleotide sequence ID" value="NZ_CP010802.1"/>
</dbReference>
<feature type="binding site" evidence="8">
    <location>
        <begin position="177"/>
        <end position="184"/>
    </location>
    <ligand>
        <name>NAD(+)</name>
        <dbReference type="ChEBI" id="CHEBI:57540"/>
    </ligand>
</feature>
<proteinExistence type="inferred from homology"/>
<dbReference type="InterPro" id="IPR036188">
    <property type="entry name" value="FAD/NAD-bd_sf"/>
</dbReference>
<keyword evidence="7 10" id="KW-0676">Redox-active center</keyword>
<dbReference type="GO" id="GO:0050660">
    <property type="term" value="F:flavin adenine dinucleotide binding"/>
    <property type="evidence" value="ECO:0007669"/>
    <property type="project" value="TreeGrafter"/>
</dbReference>
<evidence type="ECO:0000256" key="4">
    <source>
        <dbReference type="ARBA" id="ARBA00022857"/>
    </source>
</evidence>
<dbReference type="GO" id="GO:0003955">
    <property type="term" value="F:NAD(P)H dehydrogenase (quinone) activity"/>
    <property type="evidence" value="ECO:0007669"/>
    <property type="project" value="TreeGrafter"/>
</dbReference>
<dbReference type="OrthoDB" id="9786429at2"/>
<feature type="binding site" evidence="8">
    <location>
        <position position="267"/>
    </location>
    <ligand>
        <name>NAD(+)</name>
        <dbReference type="ChEBI" id="CHEBI:57540"/>
    </ligand>
</feature>
<evidence type="ECO:0000256" key="8">
    <source>
        <dbReference type="PIRSR" id="PIRSR000350-3"/>
    </source>
</evidence>
<comment type="cofactor">
    <cofactor evidence="8">
        <name>FAD</name>
        <dbReference type="ChEBI" id="CHEBI:57692"/>
    </cofactor>
    <text evidence="8">Binds 1 FAD per subunit.</text>
</comment>
<evidence type="ECO:0000313" key="13">
    <source>
        <dbReference type="EMBL" id="ALC14995.1"/>
    </source>
</evidence>
<dbReference type="PRINTS" id="PR00411">
    <property type="entry name" value="PNDRDTASEI"/>
</dbReference>
<keyword evidence="3 8" id="KW-0274">FAD</keyword>
<dbReference type="FunFam" id="3.30.390.30:FF:000001">
    <property type="entry name" value="Dihydrolipoyl dehydrogenase"/>
    <property type="match status" value="1"/>
</dbReference>
<dbReference type="PANTHER" id="PTHR43014">
    <property type="entry name" value="MERCURIC REDUCTASE"/>
    <property type="match status" value="1"/>
</dbReference>
<dbReference type="PROSITE" id="PS00076">
    <property type="entry name" value="PYRIDINE_REDOX_1"/>
    <property type="match status" value="1"/>
</dbReference>
<feature type="disulfide bond" description="Redox-active" evidence="9">
    <location>
        <begin position="42"/>
        <end position="47"/>
    </location>
</feature>
<dbReference type="Gene3D" id="3.30.390.30">
    <property type="match status" value="1"/>
</dbReference>
<dbReference type="PATRIC" id="fig|1603606.3.peg.217"/>
<dbReference type="Pfam" id="PF07992">
    <property type="entry name" value="Pyr_redox_2"/>
    <property type="match status" value="1"/>
</dbReference>
<dbReference type="Gene3D" id="3.50.50.60">
    <property type="entry name" value="FAD/NAD(P)-binding domain"/>
    <property type="match status" value="2"/>
</dbReference>
<evidence type="ECO:0000256" key="10">
    <source>
        <dbReference type="RuleBase" id="RU003691"/>
    </source>
</evidence>
<feature type="binding site" evidence="8">
    <location>
        <position position="200"/>
    </location>
    <ligand>
        <name>NAD(+)</name>
        <dbReference type="ChEBI" id="CHEBI:57540"/>
    </ligand>
</feature>
<keyword evidence="14" id="KW-1185">Reference proteome</keyword>
<keyword evidence="2 10" id="KW-0285">Flavoprotein</keyword>
<sequence>MSALHDLVILGSGTTAFAGALRAAEEGARVLMVEQSRLGGTCVNWGCIPSKTLIDKARGYYEARRGERFGMNLTAGPPDCQRLMAAKTEAVETVRYDRYQKVLEAHPGIEVLRGHGRFLSPRELQVGAEVLVSERFLIACGGVPRLLHLPGAADIDYLTSYSALHLPCIPRSLVIIGGGVIALEMGQMFCRFGAAVTIVERGERPLKDFDRRLTDPFEAMAAEEGIEMVFGVEAQRFYRRGNESCLQALVGGVEREFHAERIMFAVGTAPATEDIGLAEAGVEVDHAGFIRVDEEMRTSAAGIWAAGDVTGPPLIAPAGAREAEVAVDNLLNPQAHRRIDHRCTPMAVFTDPEFASVGIDAQQATHEGKEVVETFLDLHKVAKAHVIGECRGGILLCAEKGSGRVLGVQMLASRAADVIHEAALAVRFGLTVEDLAETIHVYPTISDGLRLVALENLRQQGRRQP</sequence>
<dbReference type="PIRSF" id="PIRSF000350">
    <property type="entry name" value="Mercury_reductase_MerA"/>
    <property type="match status" value="1"/>
</dbReference>
<dbReference type="GO" id="GO:0016668">
    <property type="term" value="F:oxidoreductase activity, acting on a sulfur group of donors, NAD(P) as acceptor"/>
    <property type="evidence" value="ECO:0007669"/>
    <property type="project" value="InterPro"/>
</dbReference>
<dbReference type="KEGG" id="des:DSOUD_0195"/>
<evidence type="ECO:0000256" key="1">
    <source>
        <dbReference type="ARBA" id="ARBA00007532"/>
    </source>
</evidence>
<evidence type="ECO:0000256" key="3">
    <source>
        <dbReference type="ARBA" id="ARBA00022827"/>
    </source>
</evidence>
<evidence type="ECO:0000256" key="2">
    <source>
        <dbReference type="ARBA" id="ARBA00022630"/>
    </source>
</evidence>
<feature type="binding site" evidence="8">
    <location>
        <position position="116"/>
    </location>
    <ligand>
        <name>FAD</name>
        <dbReference type="ChEBI" id="CHEBI:57692"/>
    </ligand>
</feature>
<accession>A0A0M4DEZ9</accession>
<dbReference type="InterPro" id="IPR001100">
    <property type="entry name" value="Pyr_nuc-diS_OxRdtase"/>
</dbReference>
<organism evidence="13 14">
    <name type="scientific">Desulfuromonas soudanensis</name>
    <dbReference type="NCBI Taxonomy" id="1603606"/>
    <lineage>
        <taxon>Bacteria</taxon>
        <taxon>Pseudomonadati</taxon>
        <taxon>Thermodesulfobacteriota</taxon>
        <taxon>Desulfuromonadia</taxon>
        <taxon>Desulfuromonadales</taxon>
        <taxon>Desulfuromonadaceae</taxon>
        <taxon>Desulfuromonas</taxon>
    </lineage>
</organism>
<keyword evidence="4" id="KW-0521">NADP</keyword>
<protein>
    <submittedName>
        <fullName evidence="13">Dihydrolipoamide dehydrogenase</fullName>
    </submittedName>
</protein>
<keyword evidence="8" id="KW-0520">NAD</keyword>
<dbReference type="Pfam" id="PF02852">
    <property type="entry name" value="Pyr_redox_dim"/>
    <property type="match status" value="1"/>
</dbReference>
<feature type="domain" description="FAD/NAD(P)-binding" evidence="12">
    <location>
        <begin position="6"/>
        <end position="316"/>
    </location>
</feature>
<keyword evidence="5 10" id="KW-0560">Oxidoreductase</keyword>
<evidence type="ECO:0000256" key="9">
    <source>
        <dbReference type="PIRSR" id="PIRSR000350-4"/>
    </source>
</evidence>
<reference evidence="13 14" key="1">
    <citation type="submission" date="2015-07" db="EMBL/GenBank/DDBJ databases">
        <title>Isolation and Genomic Characterization of a Novel Halophilic Metal-Reducing Deltaproteobacterium from the Deep Subsurface.</title>
        <authorList>
            <person name="Badalamenti J.P."/>
            <person name="Summers Z.M."/>
            <person name="Gralnick J.A."/>
            <person name="Bond D.R."/>
        </authorList>
    </citation>
    <scope>NUCLEOTIDE SEQUENCE [LARGE SCALE GENOMIC DNA]</scope>
    <source>
        <strain evidence="13 14">WTL</strain>
    </source>
</reference>
<dbReference type="PANTHER" id="PTHR43014:SF4">
    <property type="entry name" value="PYRIDINE NUCLEOTIDE-DISULFIDE OXIDOREDUCTASE RCLA-RELATED"/>
    <property type="match status" value="1"/>
</dbReference>
<gene>
    <name evidence="13" type="primary">lpdA-2</name>
    <name evidence="13" type="ORF">DSOUD_0195</name>
</gene>
<name>A0A0M4DEZ9_9BACT</name>